<dbReference type="RefSeq" id="WP_184018847.1">
    <property type="nucleotide sequence ID" value="NZ_JACHFD010000010.1"/>
</dbReference>
<accession>A0A840VBP6</accession>
<evidence type="ECO:0000313" key="1">
    <source>
        <dbReference type="EMBL" id="MBB5352098.1"/>
    </source>
</evidence>
<organism evidence="1 2">
    <name type="scientific">Haloferula luteola</name>
    <dbReference type="NCBI Taxonomy" id="595692"/>
    <lineage>
        <taxon>Bacteria</taxon>
        <taxon>Pseudomonadati</taxon>
        <taxon>Verrucomicrobiota</taxon>
        <taxon>Verrucomicrobiia</taxon>
        <taxon>Verrucomicrobiales</taxon>
        <taxon>Verrucomicrobiaceae</taxon>
        <taxon>Haloferula</taxon>
    </lineage>
</organism>
<dbReference type="Proteomes" id="UP000557717">
    <property type="component" value="Unassembled WGS sequence"/>
</dbReference>
<sequence>MLHFELVRILDKTCLEGALNLFERKYSNTDRFVAIRRLAWFGNAEGEPDPVASEGPPWVEVKGRITRAIAAL</sequence>
<name>A0A840VBP6_9BACT</name>
<dbReference type="EMBL" id="JACHFD010000010">
    <property type="protein sequence ID" value="MBB5352098.1"/>
    <property type="molecule type" value="Genomic_DNA"/>
</dbReference>
<proteinExistence type="predicted"/>
<protein>
    <submittedName>
        <fullName evidence="1">Uncharacterized protein</fullName>
    </submittedName>
</protein>
<reference evidence="1 2" key="1">
    <citation type="submission" date="2020-08" db="EMBL/GenBank/DDBJ databases">
        <title>Genomic Encyclopedia of Type Strains, Phase IV (KMG-IV): sequencing the most valuable type-strain genomes for metagenomic binning, comparative biology and taxonomic classification.</title>
        <authorList>
            <person name="Goeker M."/>
        </authorList>
    </citation>
    <scope>NUCLEOTIDE SEQUENCE [LARGE SCALE GENOMIC DNA]</scope>
    <source>
        <strain evidence="1 2">YC6886</strain>
    </source>
</reference>
<keyword evidence="2" id="KW-1185">Reference proteome</keyword>
<evidence type="ECO:0000313" key="2">
    <source>
        <dbReference type="Proteomes" id="UP000557717"/>
    </source>
</evidence>
<gene>
    <name evidence="1" type="ORF">HNR46_002339</name>
</gene>
<comment type="caution">
    <text evidence="1">The sequence shown here is derived from an EMBL/GenBank/DDBJ whole genome shotgun (WGS) entry which is preliminary data.</text>
</comment>
<dbReference type="AlphaFoldDB" id="A0A840VBP6"/>